<reference evidence="1 2" key="1">
    <citation type="journal article" date="2019" name="Emerg. Microbes Infect.">
        <title>Comprehensive subspecies identification of 175 nontuberculous mycobacteria species based on 7547 genomic profiles.</title>
        <authorList>
            <person name="Matsumoto Y."/>
            <person name="Kinjo T."/>
            <person name="Motooka D."/>
            <person name="Nabeya D."/>
            <person name="Jung N."/>
            <person name="Uechi K."/>
            <person name="Horii T."/>
            <person name="Iida T."/>
            <person name="Fujita J."/>
            <person name="Nakamura S."/>
        </authorList>
    </citation>
    <scope>NUCLEOTIDE SEQUENCE [LARGE SCALE GENOMIC DNA]</scope>
    <source>
        <strain evidence="1 2">JCM 6376</strain>
    </source>
</reference>
<dbReference type="EMBL" id="AP022561">
    <property type="protein sequence ID" value="BBX06933.1"/>
    <property type="molecule type" value="Genomic_DNA"/>
</dbReference>
<sequence length="94" mass="10497">MPTGLGTEGKKLWREVVNTFNVIEEPHNRRILFDACKTADLIDRLDEAMNGQELTARGSMGQLVIHPLIAQAQSARTLLAQLLTRLNFAPPEED</sequence>
<gene>
    <name evidence="1" type="ORF">MAIC_17360</name>
</gene>
<proteinExistence type="predicted"/>
<name>A0AAD1MAX8_9MYCO</name>
<dbReference type="AlphaFoldDB" id="A0AAD1MAX8"/>
<organism evidence="1 2">
    <name type="scientific">Mycolicibacterium aichiense</name>
    <dbReference type="NCBI Taxonomy" id="1799"/>
    <lineage>
        <taxon>Bacteria</taxon>
        <taxon>Bacillati</taxon>
        <taxon>Actinomycetota</taxon>
        <taxon>Actinomycetes</taxon>
        <taxon>Mycobacteriales</taxon>
        <taxon>Mycobacteriaceae</taxon>
        <taxon>Mycolicibacterium</taxon>
    </lineage>
</organism>
<protein>
    <submittedName>
        <fullName evidence="1">Uncharacterized protein</fullName>
    </submittedName>
</protein>
<evidence type="ECO:0000313" key="2">
    <source>
        <dbReference type="Proteomes" id="UP000467327"/>
    </source>
</evidence>
<evidence type="ECO:0000313" key="1">
    <source>
        <dbReference type="EMBL" id="BBX06933.1"/>
    </source>
</evidence>
<dbReference type="KEGG" id="maic:MAIC_17360"/>
<dbReference type="RefSeq" id="WP_115319239.1">
    <property type="nucleotide sequence ID" value="NZ_AP022561.1"/>
</dbReference>
<keyword evidence="2" id="KW-1185">Reference proteome</keyword>
<dbReference type="Proteomes" id="UP000467327">
    <property type="component" value="Chromosome"/>
</dbReference>
<accession>A0AAD1MAX8</accession>